<accession>A0ABZ2JJC5</accession>
<sequence length="115" mass="12412">MNKMALPVCRSAYLKLISRLAQICLSLPKLVLDTCPHQHQRGDLLAGGRQLFPHQRQLALEQQALLLEQLLSGKKAKRSSAACSGVVITVVAAEDTNVLLTSLAVYTVCINSAST</sequence>
<dbReference type="EMBL" id="CP146691">
    <property type="protein sequence ID" value="WWY23409.1"/>
    <property type="molecule type" value="Genomic_DNA"/>
</dbReference>
<dbReference type="Proteomes" id="UP001375228">
    <property type="component" value="Chromosome"/>
</dbReference>
<gene>
    <name evidence="1" type="ORF">V9385_12710</name>
</gene>
<reference evidence="1 2" key="1">
    <citation type="submission" date="2024-03" db="EMBL/GenBank/DDBJ databases">
        <title>Pseudomonas juntendi.</title>
        <authorList>
            <person name="Liu Y."/>
        </authorList>
    </citation>
    <scope>NUCLEOTIDE SEQUENCE [LARGE SCALE GENOMIC DNA]</scope>
    <source>
        <strain evidence="1 2">L4046hy</strain>
    </source>
</reference>
<protein>
    <submittedName>
        <fullName evidence="1">Uncharacterized protein</fullName>
    </submittedName>
</protein>
<evidence type="ECO:0000313" key="2">
    <source>
        <dbReference type="Proteomes" id="UP001375228"/>
    </source>
</evidence>
<keyword evidence="2" id="KW-1185">Reference proteome</keyword>
<name>A0ABZ2JJC5_9PSED</name>
<proteinExistence type="predicted"/>
<evidence type="ECO:0000313" key="1">
    <source>
        <dbReference type="EMBL" id="WWY23409.1"/>
    </source>
</evidence>
<organism evidence="1 2">
    <name type="scientific">Pseudomonas juntendi</name>
    <dbReference type="NCBI Taxonomy" id="2666183"/>
    <lineage>
        <taxon>Bacteria</taxon>
        <taxon>Pseudomonadati</taxon>
        <taxon>Pseudomonadota</taxon>
        <taxon>Gammaproteobacteria</taxon>
        <taxon>Pseudomonadales</taxon>
        <taxon>Pseudomonadaceae</taxon>
        <taxon>Pseudomonas</taxon>
    </lineage>
</organism>
<dbReference type="RefSeq" id="WP_280072375.1">
    <property type="nucleotide sequence ID" value="NZ_CP146691.1"/>
</dbReference>